<dbReference type="Pfam" id="PF07714">
    <property type="entry name" value="PK_Tyr_Ser-Thr"/>
    <property type="match status" value="1"/>
</dbReference>
<evidence type="ECO:0000256" key="2">
    <source>
        <dbReference type="ARBA" id="ARBA00022527"/>
    </source>
</evidence>
<dbReference type="InterPro" id="IPR001245">
    <property type="entry name" value="Ser-Thr/Tyr_kinase_cat_dom"/>
</dbReference>
<dbReference type="SMART" id="SM00220">
    <property type="entry name" value="S_TKc"/>
    <property type="match status" value="1"/>
</dbReference>
<evidence type="ECO:0000313" key="10">
    <source>
        <dbReference type="EMBL" id="PGG99673.1"/>
    </source>
</evidence>
<keyword evidence="3" id="KW-0808">Transferase</keyword>
<comment type="caution">
    <text evidence="10">The sequence shown here is derived from an EMBL/GenBank/DDBJ whole genome shotgun (WGS) entry which is preliminary data.</text>
</comment>
<evidence type="ECO:0000256" key="1">
    <source>
        <dbReference type="ARBA" id="ARBA00012513"/>
    </source>
</evidence>
<gene>
    <name evidence="10" type="ORF">AJ79_08447</name>
</gene>
<dbReference type="GO" id="GO:0005524">
    <property type="term" value="F:ATP binding"/>
    <property type="evidence" value="ECO:0007669"/>
    <property type="project" value="UniProtKB-KW"/>
</dbReference>
<dbReference type="Proteomes" id="UP000223968">
    <property type="component" value="Unassembled WGS sequence"/>
</dbReference>
<dbReference type="STRING" id="1447875.A0A2B7WJX3"/>
<comment type="catalytic activity">
    <reaction evidence="8">
        <text>L-seryl-[protein] + ATP = O-phospho-L-seryl-[protein] + ADP + H(+)</text>
        <dbReference type="Rhea" id="RHEA:17989"/>
        <dbReference type="Rhea" id="RHEA-COMP:9863"/>
        <dbReference type="Rhea" id="RHEA-COMP:11604"/>
        <dbReference type="ChEBI" id="CHEBI:15378"/>
        <dbReference type="ChEBI" id="CHEBI:29999"/>
        <dbReference type="ChEBI" id="CHEBI:30616"/>
        <dbReference type="ChEBI" id="CHEBI:83421"/>
        <dbReference type="ChEBI" id="CHEBI:456216"/>
        <dbReference type="EC" id="2.7.11.1"/>
    </reaction>
</comment>
<feature type="domain" description="Protein kinase" evidence="9">
    <location>
        <begin position="60"/>
        <end position="375"/>
    </location>
</feature>
<keyword evidence="11" id="KW-1185">Reference proteome</keyword>
<name>A0A2B7WJX3_9EURO</name>
<dbReference type="GO" id="GO:0004674">
    <property type="term" value="F:protein serine/threonine kinase activity"/>
    <property type="evidence" value="ECO:0007669"/>
    <property type="project" value="UniProtKB-KW"/>
</dbReference>
<dbReference type="EC" id="2.7.11.1" evidence="1"/>
<organism evidence="10 11">
    <name type="scientific">Helicocarpus griseus UAMH5409</name>
    <dbReference type="NCBI Taxonomy" id="1447875"/>
    <lineage>
        <taxon>Eukaryota</taxon>
        <taxon>Fungi</taxon>
        <taxon>Dikarya</taxon>
        <taxon>Ascomycota</taxon>
        <taxon>Pezizomycotina</taxon>
        <taxon>Eurotiomycetes</taxon>
        <taxon>Eurotiomycetidae</taxon>
        <taxon>Onygenales</taxon>
        <taxon>Ajellomycetaceae</taxon>
        <taxon>Helicocarpus</taxon>
    </lineage>
</organism>
<protein>
    <recommendedName>
        <fullName evidence="1">non-specific serine/threonine protein kinase</fullName>
        <ecNumber evidence="1">2.7.11.1</ecNumber>
    </recommendedName>
</protein>
<evidence type="ECO:0000256" key="4">
    <source>
        <dbReference type="ARBA" id="ARBA00022741"/>
    </source>
</evidence>
<dbReference type="OrthoDB" id="1668230at2759"/>
<dbReference type="PANTHER" id="PTHR24343">
    <property type="entry name" value="SERINE/THREONINE KINASE"/>
    <property type="match status" value="1"/>
</dbReference>
<sequence>MSVRDTRPKLKTSSRASHYYYHCWNNLGSAFTSTISLFCFCYSSAFRISLAMVHLFSDTLEKNVCVGTGSSCVVYHASPTIVVKAVRRSNMEEKHPFLREIEFIKALHERQDRCTDIIECFLALPDHIFLSYCEFNQLGRRLNERQICETLSDGSPGRVISVVKFDDLSLVARWIQQVSSALEYIENMGFAHNNVHPRNCLLDRSLNLKLADFDYTTTIGQWLTSSYAPWARMLPAGPLKGSYGLCGARTEQFAVGTLLYNLVYGHQPYDDLDLKNQDPEELERRFQEMEFFELGRHEIFDGLISACWYNVNPTMALLAYDFKRKTKALASPLETEYLPIDTVKEKETCEALIQKGLLGPDLARQFQRPVWHTSA</sequence>
<comment type="catalytic activity">
    <reaction evidence="7">
        <text>L-threonyl-[protein] + ATP = O-phospho-L-threonyl-[protein] + ADP + H(+)</text>
        <dbReference type="Rhea" id="RHEA:46608"/>
        <dbReference type="Rhea" id="RHEA-COMP:11060"/>
        <dbReference type="Rhea" id="RHEA-COMP:11605"/>
        <dbReference type="ChEBI" id="CHEBI:15378"/>
        <dbReference type="ChEBI" id="CHEBI:30013"/>
        <dbReference type="ChEBI" id="CHEBI:30616"/>
        <dbReference type="ChEBI" id="CHEBI:61977"/>
        <dbReference type="ChEBI" id="CHEBI:456216"/>
        <dbReference type="EC" id="2.7.11.1"/>
    </reaction>
</comment>
<evidence type="ECO:0000259" key="9">
    <source>
        <dbReference type="PROSITE" id="PS50011"/>
    </source>
</evidence>
<proteinExistence type="predicted"/>
<dbReference type="PROSITE" id="PS50011">
    <property type="entry name" value="PROTEIN_KINASE_DOM"/>
    <property type="match status" value="1"/>
</dbReference>
<dbReference type="PANTHER" id="PTHR24343:SF466">
    <property type="entry name" value="AMP-ACTIVATED PROTEIN KINASE ALPHA SUBUNIT, ISOFORM A"/>
    <property type="match status" value="1"/>
</dbReference>
<reference evidence="10 11" key="1">
    <citation type="submission" date="2017-10" db="EMBL/GenBank/DDBJ databases">
        <title>Comparative genomics in systemic dimorphic fungi from Ajellomycetaceae.</title>
        <authorList>
            <person name="Munoz J.F."/>
            <person name="Mcewen J.G."/>
            <person name="Clay O.K."/>
            <person name="Cuomo C.A."/>
        </authorList>
    </citation>
    <scope>NUCLEOTIDE SEQUENCE [LARGE SCALE GENOMIC DNA]</scope>
    <source>
        <strain evidence="10 11">UAMH5409</strain>
    </source>
</reference>
<accession>A0A2B7WJX3</accession>
<dbReference type="InterPro" id="IPR011009">
    <property type="entry name" value="Kinase-like_dom_sf"/>
</dbReference>
<keyword evidence="4" id="KW-0547">Nucleotide-binding</keyword>
<dbReference type="SUPFAM" id="SSF56112">
    <property type="entry name" value="Protein kinase-like (PK-like)"/>
    <property type="match status" value="1"/>
</dbReference>
<keyword evidence="2" id="KW-0723">Serine/threonine-protein kinase</keyword>
<dbReference type="InterPro" id="IPR000719">
    <property type="entry name" value="Prot_kinase_dom"/>
</dbReference>
<evidence type="ECO:0000256" key="5">
    <source>
        <dbReference type="ARBA" id="ARBA00022777"/>
    </source>
</evidence>
<dbReference type="Gene3D" id="1.10.510.10">
    <property type="entry name" value="Transferase(Phosphotransferase) domain 1"/>
    <property type="match status" value="1"/>
</dbReference>
<dbReference type="AlphaFoldDB" id="A0A2B7WJX3"/>
<evidence type="ECO:0000256" key="6">
    <source>
        <dbReference type="ARBA" id="ARBA00022840"/>
    </source>
</evidence>
<evidence type="ECO:0000256" key="7">
    <source>
        <dbReference type="ARBA" id="ARBA00047899"/>
    </source>
</evidence>
<evidence type="ECO:0000256" key="8">
    <source>
        <dbReference type="ARBA" id="ARBA00048679"/>
    </source>
</evidence>
<evidence type="ECO:0000256" key="3">
    <source>
        <dbReference type="ARBA" id="ARBA00022679"/>
    </source>
</evidence>
<dbReference type="EMBL" id="PDNB01000199">
    <property type="protein sequence ID" value="PGG99673.1"/>
    <property type="molecule type" value="Genomic_DNA"/>
</dbReference>
<keyword evidence="5 10" id="KW-0418">Kinase</keyword>
<evidence type="ECO:0000313" key="11">
    <source>
        <dbReference type="Proteomes" id="UP000223968"/>
    </source>
</evidence>
<keyword evidence="6" id="KW-0067">ATP-binding</keyword>